<evidence type="ECO:0000313" key="2">
    <source>
        <dbReference type="Proteomes" id="UP001299970"/>
    </source>
</evidence>
<comment type="caution">
    <text evidence="1">The sequence shown here is derived from an EMBL/GenBank/DDBJ whole genome shotgun (WGS) entry which is preliminary data.</text>
</comment>
<reference evidence="1 2" key="1">
    <citation type="submission" date="2022-03" db="EMBL/GenBank/DDBJ databases">
        <title>Pseudonocardia alaer sp. nov., a novel actinomycete isolated from reed forest soil.</title>
        <authorList>
            <person name="Wang L."/>
        </authorList>
    </citation>
    <scope>NUCLEOTIDE SEQUENCE [LARGE SCALE GENOMIC DNA]</scope>
    <source>
        <strain evidence="1 2">Y-16303</strain>
    </source>
</reference>
<sequence length="71" mass="7963">MTAQRRRQKRPRGSIEELPSGSLRVSVYTGIDAVTKRRHYLSGLRRRPWMIRGGSLEVPPAAGRGTRVSCS</sequence>
<name>A0ABS9TRS8_9PSEU</name>
<protein>
    <submittedName>
        <fullName evidence="1">Uncharacterized protein</fullName>
    </submittedName>
</protein>
<accession>A0ABS9TRS8</accession>
<dbReference type="Proteomes" id="UP001299970">
    <property type="component" value="Unassembled WGS sequence"/>
</dbReference>
<evidence type="ECO:0000313" key="1">
    <source>
        <dbReference type="EMBL" id="MCH6171118.1"/>
    </source>
</evidence>
<gene>
    <name evidence="1" type="ORF">MMF94_35910</name>
</gene>
<keyword evidence="2" id="KW-1185">Reference proteome</keyword>
<dbReference type="EMBL" id="JAKXMK010000039">
    <property type="protein sequence ID" value="MCH6171118.1"/>
    <property type="molecule type" value="Genomic_DNA"/>
</dbReference>
<proteinExistence type="predicted"/>
<dbReference type="RefSeq" id="WP_241041915.1">
    <property type="nucleotide sequence ID" value="NZ_BAAAJF010000069.1"/>
</dbReference>
<organism evidence="1 2">
    <name type="scientific">Pseudonocardia alaniniphila</name>
    <dbReference type="NCBI Taxonomy" id="75291"/>
    <lineage>
        <taxon>Bacteria</taxon>
        <taxon>Bacillati</taxon>
        <taxon>Actinomycetota</taxon>
        <taxon>Actinomycetes</taxon>
        <taxon>Pseudonocardiales</taxon>
        <taxon>Pseudonocardiaceae</taxon>
        <taxon>Pseudonocardia</taxon>
    </lineage>
</organism>